<feature type="coiled-coil region" evidence="1">
    <location>
        <begin position="20"/>
        <end position="104"/>
    </location>
</feature>
<dbReference type="AlphaFoldDB" id="X1ASU4"/>
<comment type="caution">
    <text evidence="2">The sequence shown here is derived from an EMBL/GenBank/DDBJ whole genome shotgun (WGS) entry which is preliminary data.</text>
</comment>
<name>X1ASU4_9ZZZZ</name>
<dbReference type="Gene3D" id="1.20.5.340">
    <property type="match status" value="1"/>
</dbReference>
<sequence>DLQITIFNLESDLGTSNGRIETANSEIQKLTKQLDEAEADRTELAKLRQRVTDLQTELTKTQEEAASTKDWETSSEYAQFVNRLDQLAEQLKMQRRLLQQLREGIKGDPKYDMLFMLQDIPGGIVIQEIARAIGVPSGLALRYAMDFEKQELVKIHGEGIEARVQSVVAVMETNLEEPQADA</sequence>
<organism evidence="2">
    <name type="scientific">marine sediment metagenome</name>
    <dbReference type="NCBI Taxonomy" id="412755"/>
    <lineage>
        <taxon>unclassified sequences</taxon>
        <taxon>metagenomes</taxon>
        <taxon>ecological metagenomes</taxon>
    </lineage>
</organism>
<protein>
    <submittedName>
        <fullName evidence="2">Uncharacterized protein</fullName>
    </submittedName>
</protein>
<dbReference type="EMBL" id="BART01009103">
    <property type="protein sequence ID" value="GAG62936.1"/>
    <property type="molecule type" value="Genomic_DNA"/>
</dbReference>
<accession>X1ASU4</accession>
<reference evidence="2" key="1">
    <citation type="journal article" date="2014" name="Front. Microbiol.">
        <title>High frequency of phylogenetically diverse reductive dehalogenase-homologous genes in deep subseafloor sedimentary metagenomes.</title>
        <authorList>
            <person name="Kawai M."/>
            <person name="Futagami T."/>
            <person name="Toyoda A."/>
            <person name="Takaki Y."/>
            <person name="Nishi S."/>
            <person name="Hori S."/>
            <person name="Arai W."/>
            <person name="Tsubouchi T."/>
            <person name="Morono Y."/>
            <person name="Uchiyama I."/>
            <person name="Ito T."/>
            <person name="Fujiyama A."/>
            <person name="Inagaki F."/>
            <person name="Takami H."/>
        </authorList>
    </citation>
    <scope>NUCLEOTIDE SEQUENCE</scope>
    <source>
        <strain evidence="2">Expedition CK06-06</strain>
    </source>
</reference>
<keyword evidence="1" id="KW-0175">Coiled coil</keyword>
<gene>
    <name evidence="2" type="ORF">S01H4_20274</name>
</gene>
<proteinExistence type="predicted"/>
<feature type="non-terminal residue" evidence="2">
    <location>
        <position position="1"/>
    </location>
</feature>
<evidence type="ECO:0000313" key="2">
    <source>
        <dbReference type="EMBL" id="GAG62936.1"/>
    </source>
</evidence>
<evidence type="ECO:0000256" key="1">
    <source>
        <dbReference type="SAM" id="Coils"/>
    </source>
</evidence>